<dbReference type="OrthoDB" id="429950at2759"/>
<evidence type="ECO:0000256" key="2">
    <source>
        <dbReference type="RuleBase" id="RU362114"/>
    </source>
</evidence>
<protein>
    <recommendedName>
        <fullName evidence="2">Poly [ADP-ribose] polymerase</fullName>
        <shortName evidence="2">PARP</shortName>
        <ecNumber evidence="2">2.4.2.-</ecNumber>
    </recommendedName>
</protein>
<dbReference type="InterPro" id="IPR012317">
    <property type="entry name" value="Poly(ADP-ribose)pol_cat_dom"/>
</dbReference>
<evidence type="ECO:0000256" key="3">
    <source>
        <dbReference type="SAM" id="MobiDB-lite"/>
    </source>
</evidence>
<dbReference type="Pfam" id="PF00644">
    <property type="entry name" value="PARP"/>
    <property type="match status" value="1"/>
</dbReference>
<organism evidence="5 6">
    <name type="scientific">Chiloscyllium punctatum</name>
    <name type="common">Brownbanded bambooshark</name>
    <name type="synonym">Hemiscyllium punctatum</name>
    <dbReference type="NCBI Taxonomy" id="137246"/>
    <lineage>
        <taxon>Eukaryota</taxon>
        <taxon>Metazoa</taxon>
        <taxon>Chordata</taxon>
        <taxon>Craniata</taxon>
        <taxon>Vertebrata</taxon>
        <taxon>Chondrichthyes</taxon>
        <taxon>Elasmobranchii</taxon>
        <taxon>Galeomorphii</taxon>
        <taxon>Galeoidea</taxon>
        <taxon>Orectolobiformes</taxon>
        <taxon>Hemiscylliidae</taxon>
        <taxon>Chiloscyllium</taxon>
    </lineage>
</organism>
<proteinExistence type="inferred from homology"/>
<keyword evidence="2" id="KW-0328">Glycosyltransferase</keyword>
<gene>
    <name evidence="5" type="ORF">chiPu_0027058</name>
</gene>
<feature type="region of interest" description="Disordered" evidence="3">
    <location>
        <begin position="17"/>
        <end position="42"/>
    </location>
</feature>
<dbReference type="EC" id="2.4.2.-" evidence="2"/>
<evidence type="ECO:0000313" key="5">
    <source>
        <dbReference type="EMBL" id="GCC42917.1"/>
    </source>
</evidence>
<keyword evidence="2" id="KW-0520">NAD</keyword>
<keyword evidence="2" id="KW-0808">Transferase</keyword>
<dbReference type="Gene3D" id="3.90.228.10">
    <property type="match status" value="1"/>
</dbReference>
<dbReference type="SUPFAM" id="SSF56399">
    <property type="entry name" value="ADP-ribosylation"/>
    <property type="match status" value="1"/>
</dbReference>
<dbReference type="AlphaFoldDB" id="A0A401TJW5"/>
<name>A0A401TJW5_CHIPU</name>
<evidence type="ECO:0000256" key="1">
    <source>
        <dbReference type="ARBA" id="ARBA00024347"/>
    </source>
</evidence>
<comment type="similarity">
    <text evidence="1">Belongs to the ARTD/PARP family.</text>
</comment>
<accession>A0A401TJW5</accession>
<evidence type="ECO:0000259" key="4">
    <source>
        <dbReference type="PROSITE" id="PS51059"/>
    </source>
</evidence>
<comment type="caution">
    <text evidence="5">The sequence shown here is derived from an EMBL/GenBank/DDBJ whole genome shotgun (WGS) entry which is preliminary data.</text>
</comment>
<dbReference type="PROSITE" id="PS51059">
    <property type="entry name" value="PARP_CATALYTIC"/>
    <property type="match status" value="1"/>
</dbReference>
<reference evidence="5 6" key="1">
    <citation type="journal article" date="2018" name="Nat. Ecol. Evol.">
        <title>Shark genomes provide insights into elasmobranch evolution and the origin of vertebrates.</title>
        <authorList>
            <person name="Hara Y"/>
            <person name="Yamaguchi K"/>
            <person name="Onimaru K"/>
            <person name="Kadota M"/>
            <person name="Koyanagi M"/>
            <person name="Keeley SD"/>
            <person name="Tatsumi K"/>
            <person name="Tanaka K"/>
            <person name="Motone F"/>
            <person name="Kageyama Y"/>
            <person name="Nozu R"/>
            <person name="Adachi N"/>
            <person name="Nishimura O"/>
            <person name="Nakagawa R"/>
            <person name="Tanegashima C"/>
            <person name="Kiyatake I"/>
            <person name="Matsumoto R"/>
            <person name="Murakumo K"/>
            <person name="Nishida K"/>
            <person name="Terakita A"/>
            <person name="Kuratani S"/>
            <person name="Sato K"/>
            <person name="Hyodo S Kuraku.S."/>
        </authorList>
    </citation>
    <scope>NUCLEOTIDE SEQUENCE [LARGE SCALE GENOMIC DNA]</scope>
</reference>
<feature type="domain" description="PARP catalytic" evidence="4">
    <location>
        <begin position="1"/>
        <end position="42"/>
    </location>
</feature>
<dbReference type="EMBL" id="BEZZ01093866">
    <property type="protein sequence ID" value="GCC42917.1"/>
    <property type="molecule type" value="Genomic_DNA"/>
</dbReference>
<evidence type="ECO:0000313" key="6">
    <source>
        <dbReference type="Proteomes" id="UP000287033"/>
    </source>
</evidence>
<dbReference type="GO" id="GO:0003950">
    <property type="term" value="F:NAD+ poly-ADP-ribosyltransferase activity"/>
    <property type="evidence" value="ECO:0007669"/>
    <property type="project" value="UniProtKB-UniRule"/>
</dbReference>
<keyword evidence="6" id="KW-1185">Reference proteome</keyword>
<sequence length="42" mass="4404">VALGECNKLLAADYEADKLPPGKDSTMGQGRVAPNMTSNVKL</sequence>
<feature type="non-terminal residue" evidence="5">
    <location>
        <position position="1"/>
    </location>
</feature>
<dbReference type="Proteomes" id="UP000287033">
    <property type="component" value="Unassembled WGS sequence"/>
</dbReference>